<dbReference type="InterPro" id="IPR029016">
    <property type="entry name" value="GAF-like_dom_sf"/>
</dbReference>
<dbReference type="RefSeq" id="WP_344224896.1">
    <property type="nucleotide sequence ID" value="NZ_BAAAQA010000020.1"/>
</dbReference>
<name>A0ABP5JSK1_9MICC</name>
<sequence>MSSESTPVELSRVFAHLSGMILNEQDATSAASKLAWAAHQTVPSATGAGFSILDDQGKRLSSASTDPTVEAVDTLQYDLGQGPCLSAWATGDPQLVDDTAVETRWPDWIEAAISMGIGSVLSSP</sequence>
<dbReference type="InterPro" id="IPR003018">
    <property type="entry name" value="GAF"/>
</dbReference>
<organism evidence="2 3">
    <name type="scientific">Kocuria atrinae</name>
    <dbReference type="NCBI Taxonomy" id="592377"/>
    <lineage>
        <taxon>Bacteria</taxon>
        <taxon>Bacillati</taxon>
        <taxon>Actinomycetota</taxon>
        <taxon>Actinomycetes</taxon>
        <taxon>Micrococcales</taxon>
        <taxon>Micrococcaceae</taxon>
        <taxon>Kocuria</taxon>
    </lineage>
</organism>
<dbReference type="EMBL" id="BAAAQA010000020">
    <property type="protein sequence ID" value="GAA2119375.1"/>
    <property type="molecule type" value="Genomic_DNA"/>
</dbReference>
<keyword evidence="3" id="KW-1185">Reference proteome</keyword>
<accession>A0ABP5JSK1</accession>
<proteinExistence type="predicted"/>
<gene>
    <name evidence="2" type="ORF">GCM10009824_20220</name>
</gene>
<evidence type="ECO:0000313" key="2">
    <source>
        <dbReference type="EMBL" id="GAA2119375.1"/>
    </source>
</evidence>
<evidence type="ECO:0000259" key="1">
    <source>
        <dbReference type="Pfam" id="PF13185"/>
    </source>
</evidence>
<dbReference type="Proteomes" id="UP001500166">
    <property type="component" value="Unassembled WGS sequence"/>
</dbReference>
<comment type="caution">
    <text evidence="2">The sequence shown here is derived from an EMBL/GenBank/DDBJ whole genome shotgun (WGS) entry which is preliminary data.</text>
</comment>
<dbReference type="Gene3D" id="3.30.450.40">
    <property type="match status" value="1"/>
</dbReference>
<protein>
    <recommendedName>
        <fullName evidence="1">GAF domain-containing protein</fullName>
    </recommendedName>
</protein>
<dbReference type="SUPFAM" id="SSF55781">
    <property type="entry name" value="GAF domain-like"/>
    <property type="match status" value="1"/>
</dbReference>
<evidence type="ECO:0000313" key="3">
    <source>
        <dbReference type="Proteomes" id="UP001500166"/>
    </source>
</evidence>
<feature type="domain" description="GAF" evidence="1">
    <location>
        <begin position="26"/>
        <end position="122"/>
    </location>
</feature>
<reference evidence="3" key="1">
    <citation type="journal article" date="2019" name="Int. J. Syst. Evol. Microbiol.">
        <title>The Global Catalogue of Microorganisms (GCM) 10K type strain sequencing project: providing services to taxonomists for standard genome sequencing and annotation.</title>
        <authorList>
            <consortium name="The Broad Institute Genomics Platform"/>
            <consortium name="The Broad Institute Genome Sequencing Center for Infectious Disease"/>
            <person name="Wu L."/>
            <person name="Ma J."/>
        </authorList>
    </citation>
    <scope>NUCLEOTIDE SEQUENCE [LARGE SCALE GENOMIC DNA]</scope>
    <source>
        <strain evidence="3">JCM 15914</strain>
    </source>
</reference>
<dbReference type="Pfam" id="PF13185">
    <property type="entry name" value="GAF_2"/>
    <property type="match status" value="1"/>
</dbReference>